<proteinExistence type="predicted"/>
<name>A0A2J6RNG2_HYAVF</name>
<dbReference type="STRING" id="1149755.A0A2J6RNG2"/>
<reference evidence="2 3" key="1">
    <citation type="submission" date="2016-04" db="EMBL/GenBank/DDBJ databases">
        <title>A degradative enzymes factory behind the ericoid mycorrhizal symbiosis.</title>
        <authorList>
            <consortium name="DOE Joint Genome Institute"/>
            <person name="Martino E."/>
            <person name="Morin E."/>
            <person name="Grelet G."/>
            <person name="Kuo A."/>
            <person name="Kohler A."/>
            <person name="Daghino S."/>
            <person name="Barry K."/>
            <person name="Choi C."/>
            <person name="Cichocki N."/>
            <person name="Clum A."/>
            <person name="Copeland A."/>
            <person name="Hainaut M."/>
            <person name="Haridas S."/>
            <person name="Labutti K."/>
            <person name="Lindquist E."/>
            <person name="Lipzen A."/>
            <person name="Khouja H.-R."/>
            <person name="Murat C."/>
            <person name="Ohm R."/>
            <person name="Olson A."/>
            <person name="Spatafora J."/>
            <person name="Veneault-Fourrey C."/>
            <person name="Henrissat B."/>
            <person name="Grigoriev I."/>
            <person name="Martin F."/>
            <person name="Perotto S."/>
        </authorList>
    </citation>
    <scope>NUCLEOTIDE SEQUENCE [LARGE SCALE GENOMIC DNA]</scope>
    <source>
        <strain evidence="2 3">F</strain>
    </source>
</reference>
<dbReference type="PANTHER" id="PTHR33112">
    <property type="entry name" value="DOMAIN PROTEIN, PUTATIVE-RELATED"/>
    <property type="match status" value="1"/>
</dbReference>
<dbReference type="AlphaFoldDB" id="A0A2J6RNG2"/>
<keyword evidence="3" id="KW-1185">Reference proteome</keyword>
<dbReference type="Pfam" id="PF06985">
    <property type="entry name" value="HET"/>
    <property type="match status" value="1"/>
</dbReference>
<evidence type="ECO:0000313" key="3">
    <source>
        <dbReference type="Proteomes" id="UP000235786"/>
    </source>
</evidence>
<evidence type="ECO:0000313" key="2">
    <source>
        <dbReference type="EMBL" id="PMD40055.1"/>
    </source>
</evidence>
<feature type="domain" description="Heterokaryon incompatibility" evidence="1">
    <location>
        <begin position="289"/>
        <end position="406"/>
    </location>
</feature>
<dbReference type="InterPro" id="IPR010730">
    <property type="entry name" value="HET"/>
</dbReference>
<sequence length="840" mass="94738">MACSIEAFDIMDIDTTTPVMAPMAESSTACCDYALEVGNKVLQQGVLPYTPKTKRPKGLKDSQGAVNLRMIDGKVSSHTSEESTPETPSVEIYEDVRDIFAPQLVWWKTKIQKDGLQKGETHAPTADCSICDMIYSNVSSSFVEALLSKEKEDIAFVYQLKNEKSGFGAASLIPEAMVSVWLEAGDRLLPMVKLKVSAHESIKTIPYVPRAGPRVIPKVVESTHTGSDVTLALAAFWIKQCDTHHPKCTHLWAKQSPYLPTRLIDVGTLDGSVKPHLWIPENGHKYIPYITLSYRWGKSPTVLLTQASLPTLCEQIPLQLLPQTNQDAIKITRFLGIRYLWIDALCIIQDLDTDWQVESENMGNIYHNSYCTISASMAATGERGCFMDRRPLQARLRPFVSTRNESSNQILPAAVPDSEGERQIVPRASAKRAEAKRLPDSNFHRLMNSQGLGVVDCQLLATELRRRLAKRPRSTLLRRRLHQLQRNPIMKFAQEISRDDYVPEITIRAFQQDLWASEVDASPLSRRAWTLQERILSARILHFGKTQVFWECQLSKASETWPQPASKTTIDENNLSGESKIVSDSNHALSGVIIYPLAEHWHEIVQLYTDATLTRAEDKLVAISGVAKQILKGANDAYFAGLWRSDFIRSLLWHLKSPQRGSPTKYRAPTWSWAAVDGRVEFLVKQPRPGYTITALSNVQTISTTGVNGKRSSTGQIKDGFCCIWGPTRAVLRYERFGNEHRLILNDPLSEDLYLADFFPDVIIKDKPVGLECLPLLFYHHEAHVESENYEETRHFVAGLVIQPTGDFRDEYRRIGIFRISEKSATAWFADFDVREVTLV</sequence>
<organism evidence="2 3">
    <name type="scientific">Hyaloscypha variabilis (strain UAMH 11265 / GT02V1 / F)</name>
    <name type="common">Meliniomyces variabilis</name>
    <dbReference type="NCBI Taxonomy" id="1149755"/>
    <lineage>
        <taxon>Eukaryota</taxon>
        <taxon>Fungi</taxon>
        <taxon>Dikarya</taxon>
        <taxon>Ascomycota</taxon>
        <taxon>Pezizomycotina</taxon>
        <taxon>Leotiomycetes</taxon>
        <taxon>Helotiales</taxon>
        <taxon>Hyaloscyphaceae</taxon>
        <taxon>Hyaloscypha</taxon>
        <taxon>Hyaloscypha variabilis</taxon>
    </lineage>
</organism>
<dbReference type="Proteomes" id="UP000235786">
    <property type="component" value="Unassembled WGS sequence"/>
</dbReference>
<dbReference type="OrthoDB" id="5362512at2759"/>
<dbReference type="PANTHER" id="PTHR33112:SF16">
    <property type="entry name" value="HETEROKARYON INCOMPATIBILITY DOMAIN-CONTAINING PROTEIN"/>
    <property type="match status" value="1"/>
</dbReference>
<protein>
    <submittedName>
        <fullName evidence="2">HET-domain-containing protein</fullName>
    </submittedName>
</protein>
<dbReference type="EMBL" id="KZ613946">
    <property type="protein sequence ID" value="PMD40055.1"/>
    <property type="molecule type" value="Genomic_DNA"/>
</dbReference>
<gene>
    <name evidence="2" type="ORF">L207DRAFT_529966</name>
</gene>
<accession>A0A2J6RNG2</accession>
<evidence type="ECO:0000259" key="1">
    <source>
        <dbReference type="Pfam" id="PF06985"/>
    </source>
</evidence>